<dbReference type="EMBL" id="LAZR01011460">
    <property type="protein sequence ID" value="KKM61568.1"/>
    <property type="molecule type" value="Genomic_DNA"/>
</dbReference>
<reference evidence="1" key="1">
    <citation type="journal article" date="2015" name="Nature">
        <title>Complex archaea that bridge the gap between prokaryotes and eukaryotes.</title>
        <authorList>
            <person name="Spang A."/>
            <person name="Saw J.H."/>
            <person name="Jorgensen S.L."/>
            <person name="Zaremba-Niedzwiedzka K."/>
            <person name="Martijn J."/>
            <person name="Lind A.E."/>
            <person name="van Eijk R."/>
            <person name="Schleper C."/>
            <person name="Guy L."/>
            <person name="Ettema T.J."/>
        </authorList>
    </citation>
    <scope>NUCLEOTIDE SEQUENCE</scope>
</reference>
<sequence>ASIEAYHNGTGNPLLVFQKSDSDVMGTLSPTVDTRILMHIQAKGVDSASNSDLGAIIKAVQDGAAGTRLPTDLVFQTYSSTAANTDQVVFHGPTNTAEFNTGILCDGDFILPAAGEATTATSGNARWNQASQLFQIYDTTAVGFEDFSPDPCPSIWAFTGRTGPWGYPGFKKVNYILQDQDGPGADSWDVATIPINSTKIYIRSRYDEVTYIDAVGAFVAHYFNASTGVLSGSETIMPTYSSFSAVSVGLVQDVTGNVLDRSVSISPLPAGVANKIKTEDQVYGALQGGTRLLIDIPTFSATRGGDPLTSITFAMKGWYSKKPTN</sequence>
<gene>
    <name evidence="1" type="ORF">LCGC14_1530470</name>
</gene>
<feature type="non-terminal residue" evidence="1">
    <location>
        <position position="1"/>
    </location>
</feature>
<proteinExistence type="predicted"/>
<evidence type="ECO:0000313" key="1">
    <source>
        <dbReference type="EMBL" id="KKM61568.1"/>
    </source>
</evidence>
<name>A0A0F9IWC6_9ZZZZ</name>
<dbReference type="AlphaFoldDB" id="A0A0F9IWC6"/>
<protein>
    <submittedName>
        <fullName evidence="1">Uncharacterized protein</fullName>
    </submittedName>
</protein>
<organism evidence="1">
    <name type="scientific">marine sediment metagenome</name>
    <dbReference type="NCBI Taxonomy" id="412755"/>
    <lineage>
        <taxon>unclassified sequences</taxon>
        <taxon>metagenomes</taxon>
        <taxon>ecological metagenomes</taxon>
    </lineage>
</organism>
<comment type="caution">
    <text evidence="1">The sequence shown here is derived from an EMBL/GenBank/DDBJ whole genome shotgun (WGS) entry which is preliminary data.</text>
</comment>
<accession>A0A0F9IWC6</accession>